<dbReference type="RefSeq" id="WP_123399952.1">
    <property type="nucleotide sequence ID" value="NZ_CP039393.1"/>
</dbReference>
<dbReference type="AlphaFoldDB" id="A0A4P7VRE1"/>
<sequence>MKKVFVFCIGGTGIRVMKSITMLMAGGMDTNGYVVVPIILDPHLDLEEKKNLHSLIAEYQEIYRRSINNGNQTLNPLSGFFGSDIRTIDDLNNQTNDTQETAGSKEKFRSYIELANLGTTDINNFLVETLFSTKNLNNPLSVGFKGNPNVGTVVLGEMIEGAEWFKSFKQHCEKDDRVFIISSIFGGTGASGYPLLEKKIRLSENEPAVKNALMGAVTVLPYYGLKDPATTGSDIDSANFYTKTKAALAYYHGTVKADYLYYVGETSLKQVYENDEKKQDDKANFIELVAASALFDFLKRGEPTRQQFLSRAIDDDKESLDLVSMGAGYKELIKSVADFMLLRLLVEELPEESFFPLSKNRGFNSSFYGDSAFQSLLRFCNGYYNWYLELAQNKRAFAPINFDNPKKMSGWIKTIELDAKDDSYYLLEMTKVSNKNKSKDHENKFRFFLQFAYDAIDKYTKKIYK</sequence>
<gene>
    <name evidence="1" type="ORF">E7746_14045</name>
</gene>
<dbReference type="KEGG" id="mgod:E7746_14045"/>
<accession>A0A4P7VRE1</accession>
<reference evidence="1 2" key="1">
    <citation type="submission" date="2019-02" db="EMBL/GenBank/DDBJ databases">
        <title>Isolation and identification of novel species under the genus Muribaculum.</title>
        <authorList>
            <person name="Miyake S."/>
            <person name="Ding Y."/>
            <person name="Low A."/>
            <person name="Soh M."/>
            <person name="Seedorf H."/>
        </authorList>
    </citation>
    <scope>NUCLEOTIDE SEQUENCE [LARGE SCALE GENOMIC DNA]</scope>
    <source>
        <strain evidence="1 2">TLL-A4</strain>
    </source>
</reference>
<dbReference type="OrthoDB" id="844533at2"/>
<dbReference type="InterPro" id="IPR036525">
    <property type="entry name" value="Tubulin/FtsZ_GTPase_sf"/>
</dbReference>
<evidence type="ECO:0000313" key="2">
    <source>
        <dbReference type="Proteomes" id="UP000297031"/>
    </source>
</evidence>
<evidence type="ECO:0000313" key="1">
    <source>
        <dbReference type="EMBL" id="QCD36917.1"/>
    </source>
</evidence>
<dbReference type="Gene3D" id="3.40.50.1440">
    <property type="entry name" value="Tubulin/FtsZ, GTPase domain"/>
    <property type="match status" value="1"/>
</dbReference>
<dbReference type="SUPFAM" id="SSF52490">
    <property type="entry name" value="Tubulin nucleotide-binding domain-like"/>
    <property type="match status" value="1"/>
</dbReference>
<protein>
    <submittedName>
        <fullName evidence="1">Uncharacterized protein</fullName>
    </submittedName>
</protein>
<dbReference type="GeneID" id="82150063"/>
<keyword evidence="2" id="KW-1185">Reference proteome</keyword>
<dbReference type="Proteomes" id="UP000297031">
    <property type="component" value="Chromosome"/>
</dbReference>
<dbReference type="EMBL" id="CP039393">
    <property type="protein sequence ID" value="QCD36917.1"/>
    <property type="molecule type" value="Genomic_DNA"/>
</dbReference>
<name>A0A4P7VRE1_9BACT</name>
<proteinExistence type="predicted"/>
<organism evidence="1 2">
    <name type="scientific">Muribaculum gordoncarteri</name>
    <dbReference type="NCBI Taxonomy" id="2530390"/>
    <lineage>
        <taxon>Bacteria</taxon>
        <taxon>Pseudomonadati</taxon>
        <taxon>Bacteroidota</taxon>
        <taxon>Bacteroidia</taxon>
        <taxon>Bacteroidales</taxon>
        <taxon>Muribaculaceae</taxon>
        <taxon>Muribaculum</taxon>
    </lineage>
</organism>